<keyword evidence="5" id="KW-0964">Secreted</keyword>
<keyword evidence="9 15" id="KW-0378">Hydrolase</keyword>
<dbReference type="InterPro" id="IPR000209">
    <property type="entry name" value="Peptidase_S8/S53_dom"/>
</dbReference>
<feature type="active site" description="Charge relay system" evidence="15">
    <location>
        <position position="319"/>
    </location>
</feature>
<keyword evidence="14" id="KW-0325">Glycoprotein</keyword>
<organism evidence="19 20">
    <name type="scientific">Letharia lupina</name>
    <dbReference type="NCBI Taxonomy" id="560253"/>
    <lineage>
        <taxon>Eukaryota</taxon>
        <taxon>Fungi</taxon>
        <taxon>Dikarya</taxon>
        <taxon>Ascomycota</taxon>
        <taxon>Pezizomycotina</taxon>
        <taxon>Lecanoromycetes</taxon>
        <taxon>OSLEUM clade</taxon>
        <taxon>Lecanoromycetidae</taxon>
        <taxon>Lecanorales</taxon>
        <taxon>Lecanorineae</taxon>
        <taxon>Parmeliaceae</taxon>
        <taxon>Letharia</taxon>
    </lineage>
</organism>
<dbReference type="EC" id="3.4.14.10" evidence="4"/>
<gene>
    <name evidence="19" type="ORF">HO133_001840</name>
</gene>
<feature type="binding site" evidence="15">
    <location>
        <position position="602"/>
    </location>
    <ligand>
        <name>Ca(2+)</name>
        <dbReference type="ChEBI" id="CHEBI:29108"/>
    </ligand>
</feature>
<comment type="caution">
    <text evidence="19">The sequence shown here is derived from an EMBL/GenBank/DDBJ whole genome shotgun (WGS) entry which is preliminary data.</text>
</comment>
<dbReference type="SMART" id="SM00944">
    <property type="entry name" value="Pro-kuma_activ"/>
    <property type="match status" value="1"/>
</dbReference>
<evidence type="ECO:0000259" key="18">
    <source>
        <dbReference type="PROSITE" id="PS51695"/>
    </source>
</evidence>
<feature type="active site" description="Charge relay system" evidence="15">
    <location>
        <position position="539"/>
    </location>
</feature>
<keyword evidence="13" id="KW-0865">Zymogen</keyword>
<dbReference type="PANTHER" id="PTHR14218:SF39">
    <property type="entry name" value="PEPTIDASE S53 DOMAIN-CONTAINING PROTEIN"/>
    <property type="match status" value="1"/>
</dbReference>
<feature type="binding site" evidence="15">
    <location>
        <position position="582"/>
    </location>
    <ligand>
        <name>Ca(2+)</name>
        <dbReference type="ChEBI" id="CHEBI:29108"/>
    </ligand>
</feature>
<evidence type="ECO:0000256" key="12">
    <source>
        <dbReference type="ARBA" id="ARBA00023026"/>
    </source>
</evidence>
<evidence type="ECO:0000256" key="14">
    <source>
        <dbReference type="ARBA" id="ARBA00023180"/>
    </source>
</evidence>
<dbReference type="InterPro" id="IPR036852">
    <property type="entry name" value="Peptidase_S8/S53_dom_sf"/>
</dbReference>
<dbReference type="GO" id="GO:0046872">
    <property type="term" value="F:metal ion binding"/>
    <property type="evidence" value="ECO:0007669"/>
    <property type="project" value="UniProtKB-UniRule"/>
</dbReference>
<feature type="active site" description="Charge relay system" evidence="15">
    <location>
        <position position="323"/>
    </location>
</feature>
<protein>
    <recommendedName>
        <fullName evidence="4">tripeptidyl-peptidase II</fullName>
        <ecNumber evidence="4">3.4.14.10</ecNumber>
    </recommendedName>
</protein>
<keyword evidence="11 15" id="KW-0106">Calcium</keyword>
<feature type="binding site" evidence="15">
    <location>
        <position position="581"/>
    </location>
    <ligand>
        <name>Ca(2+)</name>
        <dbReference type="ChEBI" id="CHEBI:29108"/>
    </ligand>
</feature>
<dbReference type="SUPFAM" id="SSF52743">
    <property type="entry name" value="Subtilisin-like"/>
    <property type="match status" value="1"/>
</dbReference>
<dbReference type="InterPro" id="IPR023828">
    <property type="entry name" value="Peptidase_S8_Ser-AS"/>
</dbReference>
<dbReference type="FunFam" id="3.40.50.200:FF:000015">
    <property type="entry name" value="Tripeptidyl peptidase A"/>
    <property type="match status" value="1"/>
</dbReference>
<evidence type="ECO:0000313" key="20">
    <source>
        <dbReference type="Proteomes" id="UP000593566"/>
    </source>
</evidence>
<evidence type="ECO:0000256" key="9">
    <source>
        <dbReference type="ARBA" id="ARBA00022801"/>
    </source>
</evidence>
<dbReference type="GO" id="GO:0008240">
    <property type="term" value="F:tripeptidyl-peptidase activity"/>
    <property type="evidence" value="ECO:0007669"/>
    <property type="project" value="UniProtKB-EC"/>
</dbReference>
<dbReference type="GeneID" id="59330254"/>
<feature type="chain" id="PRO_5034852436" description="tripeptidyl-peptidase II" evidence="17">
    <location>
        <begin position="22"/>
        <end position="1040"/>
    </location>
</feature>
<evidence type="ECO:0000256" key="4">
    <source>
        <dbReference type="ARBA" id="ARBA00012462"/>
    </source>
</evidence>
<proteinExistence type="predicted"/>
<dbReference type="GO" id="GO:0004252">
    <property type="term" value="F:serine-type endopeptidase activity"/>
    <property type="evidence" value="ECO:0007669"/>
    <property type="project" value="UniProtKB-UniRule"/>
</dbReference>
<keyword evidence="8 17" id="KW-0732">Signal</keyword>
<name>A0A8H6FB09_9LECA</name>
<evidence type="ECO:0000256" key="13">
    <source>
        <dbReference type="ARBA" id="ARBA00023145"/>
    </source>
</evidence>
<keyword evidence="20" id="KW-1185">Reference proteome</keyword>
<dbReference type="AlphaFoldDB" id="A0A8H6FB09"/>
<evidence type="ECO:0000256" key="5">
    <source>
        <dbReference type="ARBA" id="ARBA00022525"/>
    </source>
</evidence>
<dbReference type="PROSITE" id="PS51695">
    <property type="entry name" value="SEDOLISIN"/>
    <property type="match status" value="1"/>
</dbReference>
<evidence type="ECO:0000256" key="8">
    <source>
        <dbReference type="ARBA" id="ARBA00022729"/>
    </source>
</evidence>
<dbReference type="SUPFAM" id="SSF54897">
    <property type="entry name" value="Protease propeptides/inhibitors"/>
    <property type="match status" value="1"/>
</dbReference>
<feature type="binding site" evidence="15">
    <location>
        <position position="600"/>
    </location>
    <ligand>
        <name>Ca(2+)</name>
        <dbReference type="ChEBI" id="CHEBI:29108"/>
    </ligand>
</feature>
<evidence type="ECO:0000256" key="15">
    <source>
        <dbReference type="PROSITE-ProRule" id="PRU01032"/>
    </source>
</evidence>
<dbReference type="PROSITE" id="PS00138">
    <property type="entry name" value="SUBTILASE_SER"/>
    <property type="match status" value="1"/>
</dbReference>
<comment type="subcellular location">
    <subcellularLocation>
        <location evidence="3">Secreted</location>
        <location evidence="3">Extracellular space</location>
    </subcellularLocation>
</comment>
<feature type="region of interest" description="Disordered" evidence="16">
    <location>
        <begin position="644"/>
        <end position="684"/>
    </location>
</feature>
<dbReference type="CDD" id="cd11377">
    <property type="entry name" value="Pro-peptidase_S53"/>
    <property type="match status" value="1"/>
</dbReference>
<feature type="signal peptide" evidence="17">
    <location>
        <begin position="1"/>
        <end position="21"/>
    </location>
</feature>
<comment type="catalytic activity">
    <reaction evidence="1">
        <text>Release of an N-terminal tripeptide from a polypeptide.</text>
        <dbReference type="EC" id="3.4.14.10"/>
    </reaction>
</comment>
<dbReference type="Pfam" id="PF09286">
    <property type="entry name" value="Pro-kuma_activ"/>
    <property type="match status" value="1"/>
</dbReference>
<feature type="compositionally biased region" description="Basic and acidic residues" evidence="16">
    <location>
        <begin position="649"/>
        <end position="660"/>
    </location>
</feature>
<dbReference type="Gene3D" id="3.40.50.200">
    <property type="entry name" value="Peptidase S8/S53 domain"/>
    <property type="match status" value="1"/>
</dbReference>
<keyword evidence="6 15" id="KW-0645">Protease</keyword>
<dbReference type="GO" id="GO:0006508">
    <property type="term" value="P:proteolysis"/>
    <property type="evidence" value="ECO:0007669"/>
    <property type="project" value="UniProtKB-KW"/>
</dbReference>
<dbReference type="Pfam" id="PF00082">
    <property type="entry name" value="Peptidase_S8"/>
    <property type="match status" value="1"/>
</dbReference>
<dbReference type="RefSeq" id="XP_037151307.1">
    <property type="nucleotide sequence ID" value="XM_037292768.1"/>
</dbReference>
<evidence type="ECO:0000256" key="11">
    <source>
        <dbReference type="ARBA" id="ARBA00022837"/>
    </source>
</evidence>
<dbReference type="EMBL" id="JACCJB010000013">
    <property type="protein sequence ID" value="KAF6221872.1"/>
    <property type="molecule type" value="Genomic_DNA"/>
</dbReference>
<evidence type="ECO:0000256" key="10">
    <source>
        <dbReference type="ARBA" id="ARBA00022825"/>
    </source>
</evidence>
<accession>A0A8H6FB09</accession>
<evidence type="ECO:0000256" key="6">
    <source>
        <dbReference type="ARBA" id="ARBA00022670"/>
    </source>
</evidence>
<dbReference type="CDD" id="cd04056">
    <property type="entry name" value="Peptidases_S53"/>
    <property type="match status" value="1"/>
</dbReference>
<comment type="cofactor">
    <cofactor evidence="15">
        <name>Ca(2+)</name>
        <dbReference type="ChEBI" id="CHEBI:29108"/>
    </cofactor>
    <text evidence="15">Binds 1 Ca(2+) ion per subunit.</text>
</comment>
<evidence type="ECO:0000313" key="19">
    <source>
        <dbReference type="EMBL" id="KAF6221872.1"/>
    </source>
</evidence>
<dbReference type="InterPro" id="IPR030400">
    <property type="entry name" value="Sedolisin_dom"/>
</dbReference>
<keyword evidence="10 15" id="KW-0720">Serine protease</keyword>
<keyword evidence="12" id="KW-0843">Virulence</keyword>
<sequence>MLMHLRSVSFGLLAASTCILSSPLRSRTEYAVKDTHKVPRKWHEVGSAPANKLLHLHIGLKQSQFDELERHLYEVSTPSHPRYGQHLTNEEVDELVKPADDTLSLVHDWLFDSGIDRAQLSYNRAKDFIKVSLPVREIERLLDTKYSIYEHLDGDRIIRAPKWSLPKHLHEHIDTIQPTNSFFRPAGRRRTLKTIKPFEEVEAAPAPDFSAETEVAATPDSANAAVAKVCNTTFVTPLCLRTFYGTKGYTPQVPGKNQIGLTDFLGEANNRSDVQIFLEMFRKGAASEAETFSVDVINGGDNQQTPDTPAQLAAGKDLEGNLDAETIIGIDYPTPLTAFTTGGMPPFNPDDLTPTDTNEPYLQFLNAVLDIDTLPQIISSSYGDDEQTVPEAYAKKVCNLFAQLGAKGTSFLTASGDNGVGPTADCFTNDGNNTATFLPSFPDGCPYVTSVGATKNFNPEVVAFDTENGFSSGGGFSNYFARPTYQNDNSVVKNYISSLGGEFNGLYNKAGRGYPDIAAQGQRFVTIWNGTITILDGTSASTPTASAILALVNDALLAAGKPALGFLNPWLYSTGYSSFSDITSGSAIGCGGSGFPALAGWDAVSGFGTPHFPTRPPMEYHDQIASDPRMDYITQPSLSIGKLRKDLKRKAEGDDHEGRRVRSGAPPPSAMPPDVGMTPHSTGYWADVKQDRSSFELEHARQTGATRALNQQQVFNSSLLPETRGTPPSYNGYEASSSSLPKMYGTPPGYSGYQAMPAAGHAKRKRGNGEDLEEGEMVESSKRMYSKAVDAPSPVLQRELGPTVVVFSHSSLRPGQLLPGGEIVGFIELPPLAQLYDLYHLTSFKSKVEHAWFHHTWQQIHKSAGIQRPSWPQNYWPEEIRQSGTASKDHTLRAIKTFRQLGEERWQVPRSALFDETLHLLLKEMDYTMLLLLVHDHQDDQDAWLNRLKVLVERLDPALRPKNQLANLASSAVAWKPNAEDFYTRTHPWCSPSALPAGMEDSREHAVFFNSWPKLTLPSQPWSDYEETNVVQDESMAMMM</sequence>
<dbReference type="InterPro" id="IPR015366">
    <property type="entry name" value="S53_propep"/>
</dbReference>
<dbReference type="Proteomes" id="UP000593566">
    <property type="component" value="Unassembled WGS sequence"/>
</dbReference>
<reference evidence="19 20" key="1">
    <citation type="journal article" date="2020" name="Genomics">
        <title>Complete, high-quality genomes from long-read metagenomic sequencing of two wolf lichen thalli reveals enigmatic genome architecture.</title>
        <authorList>
            <person name="McKenzie S.K."/>
            <person name="Walston R.F."/>
            <person name="Allen J.L."/>
        </authorList>
    </citation>
    <scope>NUCLEOTIDE SEQUENCE [LARGE SCALE GENOMIC DNA]</scope>
    <source>
        <strain evidence="19">WasteWater1</strain>
    </source>
</reference>
<dbReference type="InterPro" id="IPR050819">
    <property type="entry name" value="Tripeptidyl-peptidase_I"/>
</dbReference>
<comment type="function">
    <text evidence="2">Secreted tripeptidyl-peptidase which degrades proteins at acidic pHs and is involved in virulence.</text>
</comment>
<feature type="region of interest" description="Disordered" evidence="16">
    <location>
        <begin position="718"/>
        <end position="737"/>
    </location>
</feature>
<evidence type="ECO:0000256" key="16">
    <source>
        <dbReference type="SAM" id="MobiDB-lite"/>
    </source>
</evidence>
<evidence type="ECO:0000256" key="1">
    <source>
        <dbReference type="ARBA" id="ARBA00001910"/>
    </source>
</evidence>
<evidence type="ECO:0000256" key="2">
    <source>
        <dbReference type="ARBA" id="ARBA00002451"/>
    </source>
</evidence>
<dbReference type="PANTHER" id="PTHR14218">
    <property type="entry name" value="PROTEASE S8 TRIPEPTIDYL PEPTIDASE I CLN2"/>
    <property type="match status" value="1"/>
</dbReference>
<evidence type="ECO:0000256" key="7">
    <source>
        <dbReference type="ARBA" id="ARBA00022723"/>
    </source>
</evidence>
<keyword evidence="7 15" id="KW-0479">Metal-binding</keyword>
<evidence type="ECO:0000256" key="17">
    <source>
        <dbReference type="SAM" id="SignalP"/>
    </source>
</evidence>
<dbReference type="GO" id="GO:0005576">
    <property type="term" value="C:extracellular region"/>
    <property type="evidence" value="ECO:0007669"/>
    <property type="project" value="UniProtKB-SubCell"/>
</dbReference>
<evidence type="ECO:0000256" key="3">
    <source>
        <dbReference type="ARBA" id="ARBA00004239"/>
    </source>
</evidence>
<feature type="domain" description="Peptidase S53" evidence="18">
    <location>
        <begin position="234"/>
        <end position="622"/>
    </location>
</feature>